<accession>A0A835MBR0</accession>
<dbReference type="AlphaFoldDB" id="A0A835MBR0"/>
<dbReference type="Proteomes" id="UP000631114">
    <property type="component" value="Unassembled WGS sequence"/>
</dbReference>
<dbReference type="PANTHER" id="PTHR31642">
    <property type="entry name" value="TRICHOTHECENE 3-O-ACETYLTRANSFERASE"/>
    <property type="match status" value="1"/>
</dbReference>
<dbReference type="EMBL" id="JADFTS010000001">
    <property type="protein sequence ID" value="KAF9623767.1"/>
    <property type="molecule type" value="Genomic_DNA"/>
</dbReference>
<dbReference type="InterPro" id="IPR050317">
    <property type="entry name" value="Plant_Fungal_Acyltransferase"/>
</dbReference>
<evidence type="ECO:0000313" key="3">
    <source>
        <dbReference type="Proteomes" id="UP000631114"/>
    </source>
</evidence>
<sequence length="477" mass="54029">MSQNQFPSLGTFQSAISTSSRVHTHIFHSVSMHPLPSGTMDLKLTMKRCSTLIPWNDTERRTMFLSDLEQYLNFNIGTISFFSASSNFPPETVLAKLEKAYRKALVYYDYLAGRLKINTQQGRLEIDCNSAGAGFVVISSELALAELGDLVSSIPAFLQLETMRPEKCLFVIQVILFQCGGFAITTCMNHVTFDGWSLKMFLHDLTYLFANDNLLISPYNDRQPLSIPSPSHLTFPHLKDLDLELAPKGHESDLTSFQVKSLELETKIFRFEPNDIINLKEKAVKDGSKDYTGGAGISRFKVITAHTWRCKALARNAGKDPEKKSAIHYPVDIRPRLKCPQLPPSYTGNATIDVNWKATCRELEEKPFPELVEMVSNASSEITEEYIKRIIDSGEWLSGFPHGDVIVSSWMNLGFEDVEYPWGKPKCVCPLVLSDWNDIIILFRENKCDGRANILVTLPHEEMDKFQSLFQMFMEKP</sequence>
<dbReference type="GO" id="GO:0016747">
    <property type="term" value="F:acyltransferase activity, transferring groups other than amino-acyl groups"/>
    <property type="evidence" value="ECO:0007669"/>
    <property type="project" value="TreeGrafter"/>
</dbReference>
<dbReference type="InterPro" id="IPR023213">
    <property type="entry name" value="CAT-like_dom_sf"/>
</dbReference>
<proteinExistence type="inferred from homology"/>
<name>A0A835MBR0_9MAGN</name>
<comment type="caution">
    <text evidence="2">The sequence shown here is derived from an EMBL/GenBank/DDBJ whole genome shotgun (WGS) entry which is preliminary data.</text>
</comment>
<dbReference type="PANTHER" id="PTHR31642:SF189">
    <property type="entry name" value="ACYLTRANSFERASE GLAUCE"/>
    <property type="match status" value="1"/>
</dbReference>
<evidence type="ECO:0000256" key="1">
    <source>
        <dbReference type="ARBA" id="ARBA00009861"/>
    </source>
</evidence>
<dbReference type="Gene3D" id="3.30.559.10">
    <property type="entry name" value="Chloramphenicol acetyltransferase-like domain"/>
    <property type="match status" value="2"/>
</dbReference>
<reference evidence="2 3" key="1">
    <citation type="submission" date="2020-10" db="EMBL/GenBank/DDBJ databases">
        <title>The Coptis chinensis genome and diversification of protoberbering-type alkaloids.</title>
        <authorList>
            <person name="Wang B."/>
            <person name="Shu S."/>
            <person name="Song C."/>
            <person name="Liu Y."/>
        </authorList>
    </citation>
    <scope>NUCLEOTIDE SEQUENCE [LARGE SCALE GENOMIC DNA]</scope>
    <source>
        <strain evidence="2">HL-2020</strain>
        <tissue evidence="2">Leaf</tissue>
    </source>
</reference>
<evidence type="ECO:0000313" key="2">
    <source>
        <dbReference type="EMBL" id="KAF9623767.1"/>
    </source>
</evidence>
<dbReference type="OrthoDB" id="671439at2759"/>
<gene>
    <name evidence="2" type="ORF">IFM89_005274</name>
</gene>
<organism evidence="2 3">
    <name type="scientific">Coptis chinensis</name>
    <dbReference type="NCBI Taxonomy" id="261450"/>
    <lineage>
        <taxon>Eukaryota</taxon>
        <taxon>Viridiplantae</taxon>
        <taxon>Streptophyta</taxon>
        <taxon>Embryophyta</taxon>
        <taxon>Tracheophyta</taxon>
        <taxon>Spermatophyta</taxon>
        <taxon>Magnoliopsida</taxon>
        <taxon>Ranunculales</taxon>
        <taxon>Ranunculaceae</taxon>
        <taxon>Coptidoideae</taxon>
        <taxon>Coptis</taxon>
    </lineage>
</organism>
<keyword evidence="3" id="KW-1185">Reference proteome</keyword>
<comment type="similarity">
    <text evidence="1">Belongs to the plant acyltransferase family.</text>
</comment>
<dbReference type="Pfam" id="PF02458">
    <property type="entry name" value="Transferase"/>
    <property type="match status" value="1"/>
</dbReference>
<protein>
    <submittedName>
        <fullName evidence="2">Uncharacterized protein</fullName>
    </submittedName>
</protein>